<evidence type="ECO:0000256" key="1">
    <source>
        <dbReference type="ARBA" id="ARBA00006484"/>
    </source>
</evidence>
<dbReference type="NCBIfam" id="NF009466">
    <property type="entry name" value="PRK12826.1-2"/>
    <property type="match status" value="1"/>
</dbReference>
<dbReference type="STRING" id="698762.SAMN00808754_2187"/>
<dbReference type="Gene3D" id="3.40.50.720">
    <property type="entry name" value="NAD(P)-binding Rossmann-like Domain"/>
    <property type="match status" value="1"/>
</dbReference>
<dbReference type="PRINTS" id="PR00081">
    <property type="entry name" value="GDHRDH"/>
</dbReference>
<evidence type="ECO:0000313" key="6">
    <source>
        <dbReference type="Proteomes" id="UP000192569"/>
    </source>
</evidence>
<dbReference type="GO" id="GO:0008206">
    <property type="term" value="P:bile acid metabolic process"/>
    <property type="evidence" value="ECO:0007669"/>
    <property type="project" value="UniProtKB-ARBA"/>
</dbReference>
<dbReference type="PANTHER" id="PTHR42879:SF2">
    <property type="entry name" value="3-OXOACYL-[ACYL-CARRIER-PROTEIN] REDUCTASE FABG"/>
    <property type="match status" value="1"/>
</dbReference>
<gene>
    <name evidence="5" type="ORF">SAMN00808754_2187</name>
</gene>
<comment type="similarity">
    <text evidence="1 4">Belongs to the short-chain dehydrogenases/reductases (SDR) family.</text>
</comment>
<dbReference type="FunFam" id="3.40.50.720:FF:000084">
    <property type="entry name" value="Short-chain dehydrogenase reductase"/>
    <property type="match status" value="1"/>
</dbReference>
<evidence type="ECO:0000313" key="5">
    <source>
        <dbReference type="EMBL" id="SMB98187.1"/>
    </source>
</evidence>
<evidence type="ECO:0000256" key="2">
    <source>
        <dbReference type="ARBA" id="ARBA00023002"/>
    </source>
</evidence>
<keyword evidence="6" id="KW-1185">Reference proteome</keyword>
<dbReference type="SUPFAM" id="SSF51735">
    <property type="entry name" value="NAD(P)-binding Rossmann-fold domains"/>
    <property type="match status" value="1"/>
</dbReference>
<accession>A0A1W1VXT7</accession>
<dbReference type="InterPro" id="IPR020904">
    <property type="entry name" value="Sc_DH/Rdtase_CS"/>
</dbReference>
<name>A0A1W1VXT7_9FIRM</name>
<dbReference type="InterPro" id="IPR002347">
    <property type="entry name" value="SDR_fam"/>
</dbReference>
<keyword evidence="2" id="KW-0560">Oxidoreductase</keyword>
<dbReference type="PROSITE" id="PS00061">
    <property type="entry name" value="ADH_SHORT"/>
    <property type="match status" value="1"/>
</dbReference>
<dbReference type="NCBIfam" id="NF005559">
    <property type="entry name" value="PRK07231.1"/>
    <property type="match status" value="1"/>
</dbReference>
<protein>
    <submittedName>
        <fullName evidence="5">3-hydroxybutyrate dehydrogenase</fullName>
    </submittedName>
</protein>
<organism evidence="5 6">
    <name type="scientific">Thermanaeromonas toyohensis ToBE</name>
    <dbReference type="NCBI Taxonomy" id="698762"/>
    <lineage>
        <taxon>Bacteria</taxon>
        <taxon>Bacillati</taxon>
        <taxon>Bacillota</taxon>
        <taxon>Clostridia</taxon>
        <taxon>Neomoorellales</taxon>
        <taxon>Neomoorellaceae</taxon>
        <taxon>Thermanaeromonas</taxon>
    </lineage>
</organism>
<proteinExistence type="inferred from homology"/>
<evidence type="ECO:0000256" key="3">
    <source>
        <dbReference type="ARBA" id="ARBA00023221"/>
    </source>
</evidence>
<dbReference type="EMBL" id="LT838272">
    <property type="protein sequence ID" value="SMB98187.1"/>
    <property type="molecule type" value="Genomic_DNA"/>
</dbReference>
<keyword evidence="3" id="KW-0443">Lipid metabolism</keyword>
<sequence length="262" mass="28153">MLDSKFLEGQVALVTGAGKGIGRAIAEALARAGARVGLGDIEWEAVEEVAAQIRQAGGEALPLALDVTIKEACSKAVESLVNEYGRLDIVVNNAGVSTMNWVKDMSEEEWDFNFKVNAKGVFLVSQAALPQMIKRKQGKIINIASMAGKRGVPLLAHYAASKWAVIGFTKSLALEVAKYGITCNAVCPGYVRTSMQERELVWEARLRGMTVEEVKAEYIRNTPLGRLEEPEDVAKVVLFLASPAADFITGEAIDVTGGADLI</sequence>
<dbReference type="PANTHER" id="PTHR42879">
    <property type="entry name" value="3-OXOACYL-(ACYL-CARRIER-PROTEIN) REDUCTASE"/>
    <property type="match status" value="1"/>
</dbReference>
<dbReference type="InterPro" id="IPR036291">
    <property type="entry name" value="NAD(P)-bd_dom_sf"/>
</dbReference>
<dbReference type="RefSeq" id="WP_084665748.1">
    <property type="nucleotide sequence ID" value="NZ_LT838272.1"/>
</dbReference>
<dbReference type="PRINTS" id="PR00080">
    <property type="entry name" value="SDRFAMILY"/>
</dbReference>
<dbReference type="Pfam" id="PF00106">
    <property type="entry name" value="adh_short"/>
    <property type="match status" value="1"/>
</dbReference>
<keyword evidence="3" id="KW-0753">Steroid metabolism</keyword>
<evidence type="ECO:0000256" key="4">
    <source>
        <dbReference type="RuleBase" id="RU000363"/>
    </source>
</evidence>
<dbReference type="Proteomes" id="UP000192569">
    <property type="component" value="Chromosome I"/>
</dbReference>
<dbReference type="GO" id="GO:0016491">
    <property type="term" value="F:oxidoreductase activity"/>
    <property type="evidence" value="ECO:0007669"/>
    <property type="project" value="UniProtKB-KW"/>
</dbReference>
<dbReference type="AlphaFoldDB" id="A0A1W1VXT7"/>
<dbReference type="OrthoDB" id="9803333at2"/>
<reference evidence="5 6" key="1">
    <citation type="submission" date="2017-04" db="EMBL/GenBank/DDBJ databases">
        <authorList>
            <person name="Afonso C.L."/>
            <person name="Miller P.J."/>
            <person name="Scott M.A."/>
            <person name="Spackman E."/>
            <person name="Goraichik I."/>
            <person name="Dimitrov K.M."/>
            <person name="Suarez D.L."/>
            <person name="Swayne D.E."/>
        </authorList>
    </citation>
    <scope>NUCLEOTIDE SEQUENCE [LARGE SCALE GENOMIC DNA]</scope>
    <source>
        <strain evidence="5 6">ToBE</strain>
    </source>
</reference>
<dbReference type="InterPro" id="IPR050259">
    <property type="entry name" value="SDR"/>
</dbReference>